<accession>A0ACC2TE25</accession>
<gene>
    <name evidence="1" type="ORF">DSO57_1027110</name>
</gene>
<evidence type="ECO:0000313" key="1">
    <source>
        <dbReference type="EMBL" id="KAJ9072482.1"/>
    </source>
</evidence>
<name>A0ACC2TE25_9FUNG</name>
<comment type="caution">
    <text evidence="1">The sequence shown here is derived from an EMBL/GenBank/DDBJ whole genome shotgun (WGS) entry which is preliminary data.</text>
</comment>
<protein>
    <submittedName>
        <fullName evidence="1">Uncharacterized protein</fullName>
    </submittedName>
</protein>
<evidence type="ECO:0000313" key="2">
    <source>
        <dbReference type="Proteomes" id="UP001165960"/>
    </source>
</evidence>
<dbReference type="Proteomes" id="UP001165960">
    <property type="component" value="Unassembled WGS sequence"/>
</dbReference>
<reference evidence="1" key="1">
    <citation type="submission" date="2022-04" db="EMBL/GenBank/DDBJ databases">
        <title>Genome of the entomopathogenic fungus Entomophthora muscae.</title>
        <authorList>
            <person name="Elya C."/>
            <person name="Lovett B.R."/>
            <person name="Lee E."/>
            <person name="Macias A.M."/>
            <person name="Hajek A.E."/>
            <person name="De Bivort B.L."/>
            <person name="Kasson M.T."/>
            <person name="De Fine Licht H.H."/>
            <person name="Stajich J.E."/>
        </authorList>
    </citation>
    <scope>NUCLEOTIDE SEQUENCE</scope>
    <source>
        <strain evidence="1">Berkeley</strain>
    </source>
</reference>
<keyword evidence="2" id="KW-1185">Reference proteome</keyword>
<organism evidence="1 2">
    <name type="scientific">Entomophthora muscae</name>
    <dbReference type="NCBI Taxonomy" id="34485"/>
    <lineage>
        <taxon>Eukaryota</taxon>
        <taxon>Fungi</taxon>
        <taxon>Fungi incertae sedis</taxon>
        <taxon>Zoopagomycota</taxon>
        <taxon>Entomophthoromycotina</taxon>
        <taxon>Entomophthoromycetes</taxon>
        <taxon>Entomophthorales</taxon>
        <taxon>Entomophthoraceae</taxon>
        <taxon>Entomophthora</taxon>
    </lineage>
</organism>
<sequence>MLAHLGLFAPVLIQLVFIVFKAAIDTMAAPWPALYMLTPSDSFSNLPLQIICILTILTSIFCYTTTGTKMIKPSS</sequence>
<proteinExistence type="predicted"/>
<dbReference type="EMBL" id="QTSX02003003">
    <property type="protein sequence ID" value="KAJ9072482.1"/>
    <property type="molecule type" value="Genomic_DNA"/>
</dbReference>